<keyword evidence="3 9" id="KW-0812">Transmembrane</keyword>
<comment type="subcellular location">
    <subcellularLocation>
        <location evidence="2">Membrane</location>
    </subcellularLocation>
    <subcellularLocation>
        <location evidence="1 7">Nucleus</location>
    </subcellularLocation>
</comment>
<sequence>MPTCRRKRVLLTEPSPELLSALKTDPIKEVYYLAQTGEIFETYETYAARMSFYRLKQFQCEVTGKSGLDYFQALESERQEARTMHSRFPDPLKAAVLKAVQWLAEDLKVSVKDSIAKDDPTKYDYTVQILDEDQQPGSGRSHERSKGKDAAKWSGTCLRVGCSMMSRDRLTFSKSILRRFIRDCVDRAPAVASPWTVKPAIAERYGVDTVMPEETRRGVESIKKGEIDKRKKVWEDKEGPATKKQKKMTAAAEEKVKALAAVAEKRERDAREKAEKLQKAKEENERLAAEKKKKKPIRYPTEDLDVVIGDREKKAGMKLKRPVPSYVSMPFGNDTTSNEAFLMTWNFLVVYGQPLHLSPFTMDEFEQALRHSIPDVPCTLLAEIHATLIYNLRTVPFNRHSAAVSLIRERDEGGENDGVLGVPMGTLVSAMADVGNNWERAPLRHSEGREGWEESLVGCLKDHANFGNFPRIREILTQLLFSPESTNEPSTSSVASQPSSPVPMPLKTPADPNRRAQEYLTDSISASASSTSDDEAFQEPEEPVFEENEPEITFTREDQPYDGVVSNLQWDEDLTSGPSQVGRVQSQRFLVPGPRRQLTRASTTSIAIPTTPTPTAEERTPLLSASPVESYVVNAVDPPAAVQTTLNVQSAVSSLVARKPSQRSMRAGNTKAPTGHSTFGQTLFNAIAILLGIGMLSEPLAFAFAGWIGGTAIIISYGLITCYTAKILARIILSDPRLKSYSDIGRKAFGPQSGPWISAIFCLELFTVRSAQLNLTIEMMLGIETGPIFADDHGAKPTSQDMESAVTNTKGGRTLNHILTAVERALFTLCSVVVSIFVPEFSSMMAFLGAFSSFLLCVIGPISAKIALARRCGFWDGFLLVTGVIMAAWGTIAAFWSMQ</sequence>
<feature type="domain" description="DDT" evidence="10">
    <location>
        <begin position="335"/>
        <end position="398"/>
    </location>
</feature>
<dbReference type="GeneID" id="36323122"/>
<dbReference type="GO" id="GO:0005634">
    <property type="term" value="C:nucleus"/>
    <property type="evidence" value="ECO:0007669"/>
    <property type="project" value="UniProtKB-SubCell"/>
</dbReference>
<feature type="transmembrane region" description="Helical" evidence="9">
    <location>
        <begin position="844"/>
        <end position="862"/>
    </location>
</feature>
<evidence type="ECO:0008006" key="14">
    <source>
        <dbReference type="Google" id="ProtNLM"/>
    </source>
</evidence>
<dbReference type="GO" id="GO:0000781">
    <property type="term" value="C:chromosome, telomeric region"/>
    <property type="evidence" value="ECO:0007669"/>
    <property type="project" value="GOC"/>
</dbReference>
<keyword evidence="5 9" id="KW-0472">Membrane</keyword>
<feature type="compositionally biased region" description="Low complexity" evidence="8">
    <location>
        <begin position="521"/>
        <end position="531"/>
    </location>
</feature>
<feature type="domain" description="WAC" evidence="11">
    <location>
        <begin position="28"/>
        <end position="135"/>
    </location>
</feature>
<feature type="compositionally biased region" description="Low complexity" evidence="8">
    <location>
        <begin position="483"/>
        <end position="499"/>
    </location>
</feature>
<evidence type="ECO:0000259" key="10">
    <source>
        <dbReference type="PROSITE" id="PS50827"/>
    </source>
</evidence>
<evidence type="ECO:0000256" key="2">
    <source>
        <dbReference type="ARBA" id="ARBA00004370"/>
    </source>
</evidence>
<evidence type="ECO:0000256" key="8">
    <source>
        <dbReference type="SAM" id="MobiDB-lite"/>
    </source>
</evidence>
<protein>
    <recommendedName>
        <fullName evidence="14">Amino acid transporter transmembrane domain-containing protein</fullName>
    </recommendedName>
</protein>
<dbReference type="STRING" id="670580.A0A1X6NG79"/>
<dbReference type="Pfam" id="PF02791">
    <property type="entry name" value="DDT"/>
    <property type="match status" value="1"/>
</dbReference>
<feature type="compositionally biased region" description="Acidic residues" evidence="8">
    <location>
        <begin position="532"/>
        <end position="550"/>
    </location>
</feature>
<dbReference type="PANTHER" id="PTHR32075:SF6">
    <property type="entry name" value="ISWI CHROMATIN-REMODELING COMPLEX SUBUNIT YPL216W-RELATED"/>
    <property type="match status" value="1"/>
</dbReference>
<evidence type="ECO:0000256" key="3">
    <source>
        <dbReference type="ARBA" id="ARBA00022692"/>
    </source>
</evidence>
<feature type="transmembrane region" description="Helical" evidence="9">
    <location>
        <begin position="818"/>
        <end position="838"/>
    </location>
</feature>
<dbReference type="GO" id="GO:0031509">
    <property type="term" value="P:subtelomeric heterochromatin formation"/>
    <property type="evidence" value="ECO:0007669"/>
    <property type="project" value="TreeGrafter"/>
</dbReference>
<organism evidence="12 13">
    <name type="scientific">Postia placenta MAD-698-R-SB12</name>
    <dbReference type="NCBI Taxonomy" id="670580"/>
    <lineage>
        <taxon>Eukaryota</taxon>
        <taxon>Fungi</taxon>
        <taxon>Dikarya</taxon>
        <taxon>Basidiomycota</taxon>
        <taxon>Agaricomycotina</taxon>
        <taxon>Agaricomycetes</taxon>
        <taxon>Polyporales</taxon>
        <taxon>Adustoporiaceae</taxon>
        <taxon>Rhodonia</taxon>
    </lineage>
</organism>
<dbReference type="PROSITE" id="PS51136">
    <property type="entry name" value="WAC"/>
    <property type="match status" value="1"/>
</dbReference>
<evidence type="ECO:0000259" key="11">
    <source>
        <dbReference type="PROSITE" id="PS51136"/>
    </source>
</evidence>
<dbReference type="InterPro" id="IPR013057">
    <property type="entry name" value="AA_transpt_TM"/>
</dbReference>
<dbReference type="PANTHER" id="PTHR32075">
    <property type="entry name" value="ISWI CHROMATIN-REMODELING COMPLEX SUBUNIT YPL216W-RELATED"/>
    <property type="match status" value="1"/>
</dbReference>
<evidence type="ECO:0000256" key="6">
    <source>
        <dbReference type="ARBA" id="ARBA00023242"/>
    </source>
</evidence>
<keyword evidence="6 7" id="KW-0539">Nucleus</keyword>
<feature type="compositionally biased region" description="Basic and acidic residues" evidence="8">
    <location>
        <begin position="264"/>
        <end position="290"/>
    </location>
</feature>
<dbReference type="RefSeq" id="XP_024344442.1">
    <property type="nucleotide sequence ID" value="XM_024478172.1"/>
</dbReference>
<keyword evidence="13" id="KW-1185">Reference proteome</keyword>
<name>A0A1X6NG79_9APHY</name>
<accession>A0A1X6NG79</accession>
<dbReference type="Proteomes" id="UP000194127">
    <property type="component" value="Unassembled WGS sequence"/>
</dbReference>
<evidence type="ECO:0000256" key="5">
    <source>
        <dbReference type="ARBA" id="ARBA00023136"/>
    </source>
</evidence>
<evidence type="ECO:0000313" key="12">
    <source>
        <dbReference type="EMBL" id="OSX67648.1"/>
    </source>
</evidence>
<evidence type="ECO:0000256" key="4">
    <source>
        <dbReference type="ARBA" id="ARBA00022989"/>
    </source>
</evidence>
<gene>
    <name evidence="12" type="ORF">POSPLADRAFT_1042848</name>
</gene>
<dbReference type="InterPro" id="IPR013136">
    <property type="entry name" value="WSTF_Acf1_Cbp146"/>
</dbReference>
<dbReference type="EMBL" id="KZ110591">
    <property type="protein sequence ID" value="OSX67648.1"/>
    <property type="molecule type" value="Genomic_DNA"/>
</dbReference>
<dbReference type="OrthoDB" id="332390at2759"/>
<dbReference type="Pfam" id="PF01490">
    <property type="entry name" value="Aa_trans"/>
    <property type="match status" value="1"/>
</dbReference>
<dbReference type="GO" id="GO:0016020">
    <property type="term" value="C:membrane"/>
    <property type="evidence" value="ECO:0007669"/>
    <property type="project" value="UniProtKB-SubCell"/>
</dbReference>
<evidence type="ECO:0000256" key="7">
    <source>
        <dbReference type="PROSITE-ProRule" id="PRU00475"/>
    </source>
</evidence>
<evidence type="ECO:0000256" key="1">
    <source>
        <dbReference type="ARBA" id="ARBA00004123"/>
    </source>
</evidence>
<dbReference type="AlphaFoldDB" id="A0A1X6NG79"/>
<evidence type="ECO:0000256" key="9">
    <source>
        <dbReference type="SAM" id="Phobius"/>
    </source>
</evidence>
<dbReference type="PROSITE" id="PS50827">
    <property type="entry name" value="DDT"/>
    <property type="match status" value="1"/>
</dbReference>
<feature type="region of interest" description="Disordered" evidence="8">
    <location>
        <begin position="483"/>
        <end position="561"/>
    </location>
</feature>
<reference evidence="12 13" key="1">
    <citation type="submission" date="2017-04" db="EMBL/GenBank/DDBJ databases">
        <title>Genome Sequence of the Model Brown-Rot Fungus Postia placenta SB12.</title>
        <authorList>
            <consortium name="DOE Joint Genome Institute"/>
            <person name="Gaskell J."/>
            <person name="Kersten P."/>
            <person name="Larrondo L.F."/>
            <person name="Canessa P."/>
            <person name="Martinez D."/>
            <person name="Hibbett D."/>
            <person name="Schmoll M."/>
            <person name="Kubicek C.P."/>
            <person name="Martinez A.T."/>
            <person name="Yadav J."/>
            <person name="Master E."/>
            <person name="Magnuson J.K."/>
            <person name="James T."/>
            <person name="Yaver D."/>
            <person name="Berka R."/>
            <person name="Labutti K."/>
            <person name="Lipzen A."/>
            <person name="Aerts A."/>
            <person name="Barry K."/>
            <person name="Henrissat B."/>
            <person name="Blanchette R."/>
            <person name="Grigoriev I."/>
            <person name="Cullen D."/>
        </authorList>
    </citation>
    <scope>NUCLEOTIDE SEQUENCE [LARGE SCALE GENOMIC DNA]</scope>
    <source>
        <strain evidence="12 13">MAD-698-R-SB12</strain>
    </source>
</reference>
<feature type="region of interest" description="Disordered" evidence="8">
    <location>
        <begin position="264"/>
        <end position="294"/>
    </location>
</feature>
<feature type="transmembrane region" description="Helical" evidence="9">
    <location>
        <begin position="874"/>
        <end position="896"/>
    </location>
</feature>
<proteinExistence type="predicted"/>
<dbReference type="InterPro" id="IPR018501">
    <property type="entry name" value="DDT_dom"/>
</dbReference>
<evidence type="ECO:0000313" key="13">
    <source>
        <dbReference type="Proteomes" id="UP000194127"/>
    </source>
</evidence>
<keyword evidence="4 9" id="KW-1133">Transmembrane helix</keyword>
<dbReference type="Pfam" id="PF10537">
    <property type="entry name" value="WAC_Acf1_DNA_bd"/>
    <property type="match status" value="1"/>
</dbReference>